<protein>
    <submittedName>
        <fullName evidence="1">Uncharacterized protein</fullName>
    </submittedName>
</protein>
<sequence length="56" mass="6343">MYDEIEQRLASAHTNETSNWRATLESGLKVSITLKHLVSGSKYRGMQYAFRAPTTP</sequence>
<comment type="caution">
    <text evidence="1">The sequence shown here is derived from an EMBL/GenBank/DDBJ whole genome shotgun (WGS) entry which is preliminary data.</text>
</comment>
<reference evidence="1" key="2">
    <citation type="submission" date="2020-11" db="EMBL/GenBank/DDBJ databases">
        <authorList>
            <person name="McCartney M.A."/>
            <person name="Auch B."/>
            <person name="Kono T."/>
            <person name="Mallez S."/>
            <person name="Becker A."/>
            <person name="Gohl D.M."/>
            <person name="Silverstein K.A.T."/>
            <person name="Koren S."/>
            <person name="Bechman K.B."/>
            <person name="Herman A."/>
            <person name="Abrahante J.E."/>
            <person name="Garbe J."/>
        </authorList>
    </citation>
    <scope>NUCLEOTIDE SEQUENCE</scope>
    <source>
        <strain evidence="1">Duluth1</strain>
        <tissue evidence="1">Whole animal</tissue>
    </source>
</reference>
<organism evidence="1 2">
    <name type="scientific">Dreissena polymorpha</name>
    <name type="common">Zebra mussel</name>
    <name type="synonym">Mytilus polymorpha</name>
    <dbReference type="NCBI Taxonomy" id="45954"/>
    <lineage>
        <taxon>Eukaryota</taxon>
        <taxon>Metazoa</taxon>
        <taxon>Spiralia</taxon>
        <taxon>Lophotrochozoa</taxon>
        <taxon>Mollusca</taxon>
        <taxon>Bivalvia</taxon>
        <taxon>Autobranchia</taxon>
        <taxon>Heteroconchia</taxon>
        <taxon>Euheterodonta</taxon>
        <taxon>Imparidentia</taxon>
        <taxon>Neoheterodontei</taxon>
        <taxon>Myida</taxon>
        <taxon>Dreissenoidea</taxon>
        <taxon>Dreissenidae</taxon>
        <taxon>Dreissena</taxon>
    </lineage>
</organism>
<evidence type="ECO:0000313" key="1">
    <source>
        <dbReference type="EMBL" id="KAH3850931.1"/>
    </source>
</evidence>
<proteinExistence type="predicted"/>
<reference evidence="1" key="1">
    <citation type="journal article" date="2019" name="bioRxiv">
        <title>The Genome of the Zebra Mussel, Dreissena polymorpha: A Resource for Invasive Species Research.</title>
        <authorList>
            <person name="McCartney M.A."/>
            <person name="Auch B."/>
            <person name="Kono T."/>
            <person name="Mallez S."/>
            <person name="Zhang Y."/>
            <person name="Obille A."/>
            <person name="Becker A."/>
            <person name="Abrahante J.E."/>
            <person name="Garbe J."/>
            <person name="Badalamenti J.P."/>
            <person name="Herman A."/>
            <person name="Mangelson H."/>
            <person name="Liachko I."/>
            <person name="Sullivan S."/>
            <person name="Sone E.D."/>
            <person name="Koren S."/>
            <person name="Silverstein K.A.T."/>
            <person name="Beckman K.B."/>
            <person name="Gohl D.M."/>
        </authorList>
    </citation>
    <scope>NUCLEOTIDE SEQUENCE</scope>
    <source>
        <strain evidence="1">Duluth1</strain>
        <tissue evidence="1">Whole animal</tissue>
    </source>
</reference>
<keyword evidence="2" id="KW-1185">Reference proteome</keyword>
<dbReference type="Proteomes" id="UP000828390">
    <property type="component" value="Unassembled WGS sequence"/>
</dbReference>
<gene>
    <name evidence="1" type="ORF">DPMN_093407</name>
</gene>
<evidence type="ECO:0000313" key="2">
    <source>
        <dbReference type="Proteomes" id="UP000828390"/>
    </source>
</evidence>
<dbReference type="AlphaFoldDB" id="A0A9D4L5N5"/>
<name>A0A9D4L5N5_DREPO</name>
<dbReference type="EMBL" id="JAIWYP010000003">
    <property type="protein sequence ID" value="KAH3850931.1"/>
    <property type="molecule type" value="Genomic_DNA"/>
</dbReference>
<accession>A0A9D4L5N5</accession>